<feature type="domain" description="PIN" evidence="1">
    <location>
        <begin position="5"/>
        <end position="123"/>
    </location>
</feature>
<dbReference type="Gene3D" id="3.40.50.1010">
    <property type="entry name" value="5'-nuclease"/>
    <property type="match status" value="1"/>
</dbReference>
<protein>
    <recommendedName>
        <fullName evidence="1">PIN domain-containing protein</fullName>
    </recommendedName>
</protein>
<dbReference type="Proteomes" id="UP000634308">
    <property type="component" value="Unassembled WGS sequence"/>
</dbReference>
<dbReference type="RefSeq" id="WP_229777878.1">
    <property type="nucleotide sequence ID" value="NZ_BMQM01000015.1"/>
</dbReference>
<name>A0ABQ2RRR7_9DEIO</name>
<proteinExistence type="predicted"/>
<dbReference type="InterPro" id="IPR002716">
    <property type="entry name" value="PIN_dom"/>
</dbReference>
<sequence>MTPLLLDASAIIALLRQEPGYEVVRAALTGRACHVSSVTLTELEGKLVGKGDYTHGQVQVAWGHLAPLIPELPFDADCRARATFYYARKQPYNLSLGDAACLGTAEAHGLSVLTAEQGWARLPDLPFAVELIR</sequence>
<reference evidence="3" key="1">
    <citation type="journal article" date="2019" name="Int. J. Syst. Evol. Microbiol.">
        <title>The Global Catalogue of Microorganisms (GCM) 10K type strain sequencing project: providing services to taxonomists for standard genome sequencing and annotation.</title>
        <authorList>
            <consortium name="The Broad Institute Genomics Platform"/>
            <consortium name="The Broad Institute Genome Sequencing Center for Infectious Disease"/>
            <person name="Wu L."/>
            <person name="Ma J."/>
        </authorList>
    </citation>
    <scope>NUCLEOTIDE SEQUENCE [LARGE SCALE GENOMIC DNA]</scope>
    <source>
        <strain evidence="3">JCM 31404</strain>
    </source>
</reference>
<accession>A0ABQ2RRR7</accession>
<dbReference type="InterPro" id="IPR029060">
    <property type="entry name" value="PIN-like_dom_sf"/>
</dbReference>
<dbReference type="SUPFAM" id="SSF88723">
    <property type="entry name" value="PIN domain-like"/>
    <property type="match status" value="1"/>
</dbReference>
<evidence type="ECO:0000313" key="2">
    <source>
        <dbReference type="EMBL" id="GGR60994.1"/>
    </source>
</evidence>
<gene>
    <name evidence="2" type="ORF">GCM10008959_23590</name>
</gene>
<comment type="caution">
    <text evidence="2">The sequence shown here is derived from an EMBL/GenBank/DDBJ whole genome shotgun (WGS) entry which is preliminary data.</text>
</comment>
<evidence type="ECO:0000259" key="1">
    <source>
        <dbReference type="Pfam" id="PF01850"/>
    </source>
</evidence>
<evidence type="ECO:0000313" key="3">
    <source>
        <dbReference type="Proteomes" id="UP000634308"/>
    </source>
</evidence>
<organism evidence="2 3">
    <name type="scientific">Deinococcus seoulensis</name>
    <dbReference type="NCBI Taxonomy" id="1837379"/>
    <lineage>
        <taxon>Bacteria</taxon>
        <taxon>Thermotogati</taxon>
        <taxon>Deinococcota</taxon>
        <taxon>Deinococci</taxon>
        <taxon>Deinococcales</taxon>
        <taxon>Deinococcaceae</taxon>
        <taxon>Deinococcus</taxon>
    </lineage>
</organism>
<dbReference type="Pfam" id="PF01850">
    <property type="entry name" value="PIN"/>
    <property type="match status" value="1"/>
</dbReference>
<dbReference type="EMBL" id="BMQM01000015">
    <property type="protein sequence ID" value="GGR60994.1"/>
    <property type="molecule type" value="Genomic_DNA"/>
</dbReference>
<keyword evidence="3" id="KW-1185">Reference proteome</keyword>